<gene>
    <name evidence="1" type="ORF">HPB51_021709</name>
</gene>
<dbReference type="AlphaFoldDB" id="A0A9J6D7Z8"/>
<sequence>MAQPFNKPVCDDQRDETILRSRRTLQRPAATAPVAMASDLATAGSEGCALPAGVLAKPQGDSSDLAPQTVSLPRGAVHAPMEFASGTIPGATSVPSPEDRRISSPVAANELCTGSAVHRYFETASTVTFSAVCARTTLPPQSMAEILDFTGIDQDPTVWRDKIHSLASRHVLNCRRNAITSRKPTARVRQSVASIQ</sequence>
<keyword evidence="2" id="KW-1185">Reference proteome</keyword>
<evidence type="ECO:0000313" key="1">
    <source>
        <dbReference type="EMBL" id="KAH8009911.1"/>
    </source>
</evidence>
<reference evidence="1" key="1">
    <citation type="journal article" date="2020" name="Cell">
        <title>Large-Scale Comparative Analyses of Tick Genomes Elucidate Their Genetic Diversity and Vector Capacities.</title>
        <authorList>
            <consortium name="Tick Genome and Microbiome Consortium (TIGMIC)"/>
            <person name="Jia N."/>
            <person name="Wang J."/>
            <person name="Shi W."/>
            <person name="Du L."/>
            <person name="Sun Y."/>
            <person name="Zhan W."/>
            <person name="Jiang J.F."/>
            <person name="Wang Q."/>
            <person name="Zhang B."/>
            <person name="Ji P."/>
            <person name="Bell-Sakyi L."/>
            <person name="Cui X.M."/>
            <person name="Yuan T.T."/>
            <person name="Jiang B.G."/>
            <person name="Yang W.F."/>
            <person name="Lam T.T."/>
            <person name="Chang Q.C."/>
            <person name="Ding S.J."/>
            <person name="Wang X.J."/>
            <person name="Zhu J.G."/>
            <person name="Ruan X.D."/>
            <person name="Zhao L."/>
            <person name="Wei J.T."/>
            <person name="Ye R.Z."/>
            <person name="Que T.C."/>
            <person name="Du C.H."/>
            <person name="Zhou Y.H."/>
            <person name="Cheng J.X."/>
            <person name="Dai P.F."/>
            <person name="Guo W.B."/>
            <person name="Han X.H."/>
            <person name="Huang E.J."/>
            <person name="Li L.F."/>
            <person name="Wei W."/>
            <person name="Gao Y.C."/>
            <person name="Liu J.Z."/>
            <person name="Shao H.Z."/>
            <person name="Wang X."/>
            <person name="Wang C.C."/>
            <person name="Yang T.C."/>
            <person name="Huo Q.B."/>
            <person name="Li W."/>
            <person name="Chen H.Y."/>
            <person name="Chen S.E."/>
            <person name="Zhou L.G."/>
            <person name="Ni X.B."/>
            <person name="Tian J.H."/>
            <person name="Sheng Y."/>
            <person name="Liu T."/>
            <person name="Pan Y.S."/>
            <person name="Xia L.Y."/>
            <person name="Li J."/>
            <person name="Zhao F."/>
            <person name="Cao W.C."/>
        </authorList>
    </citation>
    <scope>NUCLEOTIDE SEQUENCE</scope>
    <source>
        <strain evidence="1">Rmic-2018</strain>
    </source>
</reference>
<comment type="caution">
    <text evidence="1">The sequence shown here is derived from an EMBL/GenBank/DDBJ whole genome shotgun (WGS) entry which is preliminary data.</text>
</comment>
<accession>A0A9J6D7Z8</accession>
<organism evidence="1 2">
    <name type="scientific">Rhipicephalus microplus</name>
    <name type="common">Cattle tick</name>
    <name type="synonym">Boophilus microplus</name>
    <dbReference type="NCBI Taxonomy" id="6941"/>
    <lineage>
        <taxon>Eukaryota</taxon>
        <taxon>Metazoa</taxon>
        <taxon>Ecdysozoa</taxon>
        <taxon>Arthropoda</taxon>
        <taxon>Chelicerata</taxon>
        <taxon>Arachnida</taxon>
        <taxon>Acari</taxon>
        <taxon>Parasitiformes</taxon>
        <taxon>Ixodida</taxon>
        <taxon>Ixodoidea</taxon>
        <taxon>Ixodidae</taxon>
        <taxon>Rhipicephalinae</taxon>
        <taxon>Rhipicephalus</taxon>
        <taxon>Boophilus</taxon>
    </lineage>
</organism>
<reference evidence="1" key="2">
    <citation type="submission" date="2021-09" db="EMBL/GenBank/DDBJ databases">
        <authorList>
            <person name="Jia N."/>
            <person name="Wang J."/>
            <person name="Shi W."/>
            <person name="Du L."/>
            <person name="Sun Y."/>
            <person name="Zhan W."/>
            <person name="Jiang J."/>
            <person name="Wang Q."/>
            <person name="Zhang B."/>
            <person name="Ji P."/>
            <person name="Sakyi L.B."/>
            <person name="Cui X."/>
            <person name="Yuan T."/>
            <person name="Jiang B."/>
            <person name="Yang W."/>
            <person name="Lam T.T.-Y."/>
            <person name="Chang Q."/>
            <person name="Ding S."/>
            <person name="Wang X."/>
            <person name="Zhu J."/>
            <person name="Ruan X."/>
            <person name="Zhao L."/>
            <person name="Wei J."/>
            <person name="Que T."/>
            <person name="Du C."/>
            <person name="Cheng J."/>
            <person name="Dai P."/>
            <person name="Han X."/>
            <person name="Huang E."/>
            <person name="Gao Y."/>
            <person name="Liu J."/>
            <person name="Shao H."/>
            <person name="Ye R."/>
            <person name="Li L."/>
            <person name="Wei W."/>
            <person name="Wang X."/>
            <person name="Wang C."/>
            <person name="Huo Q."/>
            <person name="Li W."/>
            <person name="Guo W."/>
            <person name="Chen H."/>
            <person name="Chen S."/>
            <person name="Zhou L."/>
            <person name="Zhou L."/>
            <person name="Ni X."/>
            <person name="Tian J."/>
            <person name="Zhou Y."/>
            <person name="Sheng Y."/>
            <person name="Liu T."/>
            <person name="Pan Y."/>
            <person name="Xia L."/>
            <person name="Li J."/>
            <person name="Zhao F."/>
            <person name="Cao W."/>
        </authorList>
    </citation>
    <scope>NUCLEOTIDE SEQUENCE</scope>
    <source>
        <strain evidence="1">Rmic-2018</strain>
        <tissue evidence="1">Larvae</tissue>
    </source>
</reference>
<proteinExistence type="predicted"/>
<protein>
    <submittedName>
        <fullName evidence="1">Uncharacterized protein</fullName>
    </submittedName>
</protein>
<dbReference type="Proteomes" id="UP000821866">
    <property type="component" value="Chromosome 9"/>
</dbReference>
<name>A0A9J6D7Z8_RHIMP</name>
<dbReference type="EMBL" id="JABSTU010000011">
    <property type="protein sequence ID" value="KAH8009911.1"/>
    <property type="molecule type" value="Genomic_DNA"/>
</dbReference>
<evidence type="ECO:0000313" key="2">
    <source>
        <dbReference type="Proteomes" id="UP000821866"/>
    </source>
</evidence>